<keyword evidence="1" id="KW-0812">Transmembrane</keyword>
<reference evidence="2 3" key="1">
    <citation type="submission" date="2018-06" db="EMBL/GenBank/DDBJ databases">
        <authorList>
            <consortium name="Pathogen Informatics"/>
            <person name="Doyle S."/>
        </authorList>
    </citation>
    <scope>NUCLEOTIDE SEQUENCE [LARGE SCALE GENOMIC DNA]</scope>
    <source>
        <strain evidence="2 3">NCTC10717</strain>
    </source>
</reference>
<organism evidence="2 3">
    <name type="scientific">Suttonella indologenes</name>
    <dbReference type="NCBI Taxonomy" id="13276"/>
    <lineage>
        <taxon>Bacteria</taxon>
        <taxon>Pseudomonadati</taxon>
        <taxon>Pseudomonadota</taxon>
        <taxon>Gammaproteobacteria</taxon>
        <taxon>Cardiobacteriales</taxon>
        <taxon>Cardiobacteriaceae</taxon>
        <taxon>Suttonella</taxon>
    </lineage>
</organism>
<dbReference type="RefSeq" id="WP_115218194.1">
    <property type="nucleotide sequence ID" value="NZ_UHIA01000004.1"/>
</dbReference>
<dbReference type="GO" id="GO:0005886">
    <property type="term" value="C:plasma membrane"/>
    <property type="evidence" value="ECO:0007669"/>
    <property type="project" value="TreeGrafter"/>
</dbReference>
<feature type="transmembrane region" description="Helical" evidence="1">
    <location>
        <begin position="226"/>
        <end position="247"/>
    </location>
</feature>
<evidence type="ECO:0000256" key="1">
    <source>
        <dbReference type="SAM" id="Phobius"/>
    </source>
</evidence>
<dbReference type="Proteomes" id="UP000254575">
    <property type="component" value="Unassembled WGS sequence"/>
</dbReference>
<dbReference type="PANTHER" id="PTHR30503">
    <property type="entry name" value="INNER MEMBRANE PROTEIN YEDI"/>
    <property type="match status" value="1"/>
</dbReference>
<feature type="transmembrane region" description="Helical" evidence="1">
    <location>
        <begin position="172"/>
        <end position="195"/>
    </location>
</feature>
<gene>
    <name evidence="2" type="primary">yedI</name>
    <name evidence="2" type="ORF">NCTC10717_00918</name>
</gene>
<dbReference type="PIRSF" id="PIRSF016660">
    <property type="entry name" value="YedI"/>
    <property type="match status" value="1"/>
</dbReference>
<dbReference type="PANTHER" id="PTHR30503:SF3">
    <property type="entry name" value="INNER MEMBRANE PROTEIN YEDI"/>
    <property type="match status" value="1"/>
</dbReference>
<dbReference type="EMBL" id="UHIA01000004">
    <property type="protein sequence ID" value="SUO96279.1"/>
    <property type="molecule type" value="Genomic_DNA"/>
</dbReference>
<dbReference type="OrthoDB" id="9814178at2"/>
<feature type="transmembrane region" description="Helical" evidence="1">
    <location>
        <begin position="148"/>
        <end position="166"/>
    </location>
</feature>
<evidence type="ECO:0000313" key="2">
    <source>
        <dbReference type="EMBL" id="SUO96279.1"/>
    </source>
</evidence>
<sequence length="303" mass="32567">MAGSFFALFDDIASVLDDIATMTKVATRKTAGILGDDLAVNANQVSGLAADRELPVVWAVTKGSLLNKVILVPLALLLSAFFSAAIDYVLLIGGAYLCFEGAEKVWEWLFHRKEKAAHQEERLAAVAADVDLLALEKEKIRGAIRTDFILSAEIVVIALGALTEMTQSFMELVFSLSFIALLLTFGVYGLVALIVKMDDIGAKWTQGEQGILHTIGRGLLWIAPKILRSLSVIGTIAMLAVGGTIWAEHLPPLTAYLHPLIENIQHSVGGIGVYAFEILVGLIVGLIVLTCVAPFHGKKKPAH</sequence>
<dbReference type="InterPro" id="IPR008526">
    <property type="entry name" value="YedI"/>
</dbReference>
<dbReference type="AlphaFoldDB" id="A0A380MUJ1"/>
<name>A0A380MUJ1_9GAMM</name>
<protein>
    <submittedName>
        <fullName evidence="2">Inner membrane protein yedI</fullName>
    </submittedName>
</protein>
<keyword evidence="1" id="KW-0472">Membrane</keyword>
<proteinExistence type="predicted"/>
<feature type="transmembrane region" description="Helical" evidence="1">
    <location>
        <begin position="267"/>
        <end position="295"/>
    </location>
</feature>
<keyword evidence="1" id="KW-1133">Transmembrane helix</keyword>
<accession>A0A380MUJ1</accession>
<evidence type="ECO:0000313" key="3">
    <source>
        <dbReference type="Proteomes" id="UP000254575"/>
    </source>
</evidence>
<dbReference type="Pfam" id="PF05661">
    <property type="entry name" value="DUF808"/>
    <property type="match status" value="1"/>
</dbReference>
<feature type="transmembrane region" description="Helical" evidence="1">
    <location>
        <begin position="70"/>
        <end position="99"/>
    </location>
</feature>
<keyword evidence="3" id="KW-1185">Reference proteome</keyword>